<dbReference type="CDD" id="cd00620">
    <property type="entry name" value="Methyltransferase_Sun"/>
    <property type="match status" value="1"/>
</dbReference>
<dbReference type="Pfam" id="PF01029">
    <property type="entry name" value="NusB"/>
    <property type="match status" value="1"/>
</dbReference>
<evidence type="ECO:0000256" key="9">
    <source>
        <dbReference type="ARBA" id="ARBA00022884"/>
    </source>
</evidence>
<evidence type="ECO:0000256" key="2">
    <source>
        <dbReference type="ARBA" id="ARBA00004496"/>
    </source>
</evidence>
<feature type="binding site" evidence="13">
    <location>
        <position position="329"/>
    </location>
    <ligand>
        <name>S-adenosyl-L-methionine</name>
        <dbReference type="ChEBI" id="CHEBI:59789"/>
    </ligand>
</feature>
<protein>
    <recommendedName>
        <fullName evidence="3">16S rRNA (cytosine(967)-C(5))-methyltransferase</fullName>
        <ecNumber evidence="3">2.1.1.176</ecNumber>
    </recommendedName>
    <alternativeName>
        <fullName evidence="10">16S rRNA m5C967 methyltransferase</fullName>
    </alternativeName>
    <alternativeName>
        <fullName evidence="11">rRNA (cytosine-C(5)-)-methyltransferase RsmB</fullName>
    </alternativeName>
</protein>
<evidence type="ECO:0000256" key="5">
    <source>
        <dbReference type="ARBA" id="ARBA00022552"/>
    </source>
</evidence>
<evidence type="ECO:0000256" key="1">
    <source>
        <dbReference type="ARBA" id="ARBA00002724"/>
    </source>
</evidence>
<dbReference type="InterPro" id="IPR035926">
    <property type="entry name" value="NusB-like_sf"/>
</dbReference>
<feature type="binding site" evidence="13">
    <location>
        <begin position="260"/>
        <end position="266"/>
    </location>
    <ligand>
        <name>S-adenosyl-L-methionine</name>
        <dbReference type="ChEBI" id="CHEBI:59789"/>
    </ligand>
</feature>
<dbReference type="Pfam" id="PF01189">
    <property type="entry name" value="Methyltr_RsmB-F"/>
    <property type="match status" value="1"/>
</dbReference>
<dbReference type="PANTHER" id="PTHR22807:SF53">
    <property type="entry name" value="RIBOSOMAL RNA SMALL SUBUNIT METHYLTRANSFERASE B-RELATED"/>
    <property type="match status" value="1"/>
</dbReference>
<evidence type="ECO:0000256" key="11">
    <source>
        <dbReference type="ARBA" id="ARBA00031088"/>
    </source>
</evidence>
<comment type="catalytic activity">
    <reaction evidence="12">
        <text>cytidine(967) in 16S rRNA + S-adenosyl-L-methionine = 5-methylcytidine(967) in 16S rRNA + S-adenosyl-L-homocysteine + H(+)</text>
        <dbReference type="Rhea" id="RHEA:42748"/>
        <dbReference type="Rhea" id="RHEA-COMP:10219"/>
        <dbReference type="Rhea" id="RHEA-COMP:10220"/>
        <dbReference type="ChEBI" id="CHEBI:15378"/>
        <dbReference type="ChEBI" id="CHEBI:57856"/>
        <dbReference type="ChEBI" id="CHEBI:59789"/>
        <dbReference type="ChEBI" id="CHEBI:74483"/>
        <dbReference type="ChEBI" id="CHEBI:82748"/>
        <dbReference type="EC" id="2.1.1.176"/>
    </reaction>
</comment>
<evidence type="ECO:0000256" key="6">
    <source>
        <dbReference type="ARBA" id="ARBA00022603"/>
    </source>
</evidence>
<dbReference type="InterPro" id="IPR001678">
    <property type="entry name" value="MeTrfase_RsmB-F_NOP2_dom"/>
</dbReference>
<dbReference type="NCBIfam" id="NF011494">
    <property type="entry name" value="PRK14902.1"/>
    <property type="match status" value="1"/>
</dbReference>
<dbReference type="Gene3D" id="3.30.70.1170">
    <property type="entry name" value="Sun protein, domain 3"/>
    <property type="match status" value="1"/>
</dbReference>
<dbReference type="InterPro" id="IPR006027">
    <property type="entry name" value="NusB_RsmB_TIM44"/>
</dbReference>
<dbReference type="AlphaFoldDB" id="A0A9Y2ADK1"/>
<dbReference type="EC" id="2.1.1.176" evidence="3"/>
<evidence type="ECO:0000256" key="12">
    <source>
        <dbReference type="ARBA" id="ARBA00047283"/>
    </source>
</evidence>
<dbReference type="SUPFAM" id="SSF53335">
    <property type="entry name" value="S-adenosyl-L-methionine-dependent methyltransferases"/>
    <property type="match status" value="1"/>
</dbReference>
<proteinExistence type="inferred from homology"/>
<accession>A0A9Y2ADK1</accession>
<dbReference type="GO" id="GO:0008649">
    <property type="term" value="F:rRNA methyltransferase activity"/>
    <property type="evidence" value="ECO:0007669"/>
    <property type="project" value="InterPro"/>
</dbReference>
<dbReference type="GO" id="GO:0005737">
    <property type="term" value="C:cytoplasm"/>
    <property type="evidence" value="ECO:0007669"/>
    <property type="project" value="UniProtKB-SubCell"/>
</dbReference>
<keyword evidence="5" id="KW-0698">rRNA processing</keyword>
<dbReference type="InterPro" id="IPR054728">
    <property type="entry name" value="RsmB-like_ferredoxin"/>
</dbReference>
<name>A0A9Y2ADK1_9FIRM</name>
<evidence type="ECO:0000256" key="8">
    <source>
        <dbReference type="ARBA" id="ARBA00022691"/>
    </source>
</evidence>
<dbReference type="NCBIfam" id="TIGR00563">
    <property type="entry name" value="rsmB"/>
    <property type="match status" value="1"/>
</dbReference>
<dbReference type="GO" id="GO:0003723">
    <property type="term" value="F:RNA binding"/>
    <property type="evidence" value="ECO:0007669"/>
    <property type="project" value="UniProtKB-UniRule"/>
</dbReference>
<feature type="binding site" evidence="13">
    <location>
        <position position="311"/>
    </location>
    <ligand>
        <name>S-adenosyl-L-methionine</name>
        <dbReference type="ChEBI" id="CHEBI:59789"/>
    </ligand>
</feature>
<evidence type="ECO:0000259" key="14">
    <source>
        <dbReference type="PROSITE" id="PS51686"/>
    </source>
</evidence>
<feature type="binding site" evidence="13">
    <location>
        <position position="284"/>
    </location>
    <ligand>
        <name>S-adenosyl-L-methionine</name>
        <dbReference type="ChEBI" id="CHEBI:59789"/>
    </ligand>
</feature>
<dbReference type="InterPro" id="IPR049560">
    <property type="entry name" value="MeTrfase_RsmB-F_NOP2_cat"/>
</dbReference>
<dbReference type="GO" id="GO:0006355">
    <property type="term" value="P:regulation of DNA-templated transcription"/>
    <property type="evidence" value="ECO:0007669"/>
    <property type="project" value="InterPro"/>
</dbReference>
<dbReference type="PROSITE" id="PS51686">
    <property type="entry name" value="SAM_MT_RSMB_NOP"/>
    <property type="match status" value="1"/>
</dbReference>
<evidence type="ECO:0000256" key="10">
    <source>
        <dbReference type="ARBA" id="ARBA00030399"/>
    </source>
</evidence>
<sequence>MNVRELALRVINDVNIKQAYANIVLNKLFSKHQINEQDRRFITELVYGTIKVGKTLDWILNRYMSRPLNKISPIIQDILRMGAYQILFMDKVPDSAACNQSVELAKKYGHIGTAKLVNAVLRNIIRHPEKATYPTPEEDIALYLSLKYYHPLWMVERWIEKIGKADTEKLCAFNNCPPDLSIRTNLLKITRAALIKRLHSEGAEAVPSLLTPEGILCKKHTTLTNMASLHEGLFQVQDESSMLVAHVLAPQEGEFIIDTCSAPGGKSTHIAALMKDTGKILSTDIYEQKLNIISENAKRLGISIIHTELIDAQQIGDKYPMQADRVLVDAPCSGLGVLRKKPDSRWRKTETLIKELAELQGEILSSAAKAVKPGGVLVYSTCTTEVEENNKVIEDFLASHENFILDDARKYVNLSQQNNKMIQLWPHIHNVDGFFIARMLKNK</sequence>
<keyword evidence="8 13" id="KW-0949">S-adenosyl-L-methionine</keyword>
<comment type="function">
    <text evidence="1">Specifically methylates the cytosine at position 967 (m5C967) of 16S rRNA.</text>
</comment>
<keyword evidence="9 13" id="KW-0694">RNA-binding</keyword>
<dbReference type="RefSeq" id="WP_147668767.1">
    <property type="nucleotide sequence ID" value="NZ_CP120678.1"/>
</dbReference>
<evidence type="ECO:0000313" key="15">
    <source>
        <dbReference type="EMBL" id="WIW69565.1"/>
    </source>
</evidence>
<keyword evidence="6 13" id="KW-0489">Methyltransferase</keyword>
<evidence type="ECO:0000256" key="4">
    <source>
        <dbReference type="ARBA" id="ARBA00022490"/>
    </source>
</evidence>
<keyword evidence="16" id="KW-1185">Reference proteome</keyword>
<dbReference type="Gene3D" id="1.10.940.10">
    <property type="entry name" value="NusB-like"/>
    <property type="match status" value="1"/>
</dbReference>
<evidence type="ECO:0000256" key="13">
    <source>
        <dbReference type="PROSITE-ProRule" id="PRU01023"/>
    </source>
</evidence>
<dbReference type="PRINTS" id="PR02008">
    <property type="entry name" value="RCMTFAMILY"/>
</dbReference>
<comment type="subcellular location">
    <subcellularLocation>
        <location evidence="2">Cytoplasm</location>
    </subcellularLocation>
</comment>
<dbReference type="InterPro" id="IPR048019">
    <property type="entry name" value="RsmB-like_N"/>
</dbReference>
<dbReference type="Pfam" id="PF22458">
    <property type="entry name" value="RsmF-B_ferredox"/>
    <property type="match status" value="1"/>
</dbReference>
<dbReference type="CDD" id="cd02440">
    <property type="entry name" value="AdoMet_MTases"/>
    <property type="match status" value="1"/>
</dbReference>
<dbReference type="Proteomes" id="UP001243623">
    <property type="component" value="Chromosome"/>
</dbReference>
<keyword evidence="4" id="KW-0963">Cytoplasm</keyword>
<dbReference type="InterPro" id="IPR004573">
    <property type="entry name" value="rRNA_ssu_MeTfrase_B"/>
</dbReference>
<gene>
    <name evidence="15" type="primary">rsmB</name>
    <name evidence="15" type="ORF">P3F81_06435</name>
</gene>
<keyword evidence="7 13" id="KW-0808">Transferase</keyword>
<evidence type="ECO:0000256" key="7">
    <source>
        <dbReference type="ARBA" id="ARBA00022679"/>
    </source>
</evidence>
<feature type="active site" description="Nucleophile" evidence="13">
    <location>
        <position position="382"/>
    </location>
</feature>
<dbReference type="SUPFAM" id="SSF48013">
    <property type="entry name" value="NusB-like"/>
    <property type="match status" value="1"/>
</dbReference>
<dbReference type="KEGG" id="sgbi:P3F81_06435"/>
<dbReference type="InterPro" id="IPR029063">
    <property type="entry name" value="SAM-dependent_MTases_sf"/>
</dbReference>
<organism evidence="15 16">
    <name type="scientific">Selenobaculum gibii</name>
    <dbReference type="NCBI Taxonomy" id="3054208"/>
    <lineage>
        <taxon>Bacteria</taxon>
        <taxon>Bacillati</taxon>
        <taxon>Bacillota</taxon>
        <taxon>Negativicutes</taxon>
        <taxon>Selenomonadales</taxon>
        <taxon>Selenomonadaceae</taxon>
        <taxon>Selenobaculum</taxon>
    </lineage>
</organism>
<dbReference type="EMBL" id="CP120678">
    <property type="protein sequence ID" value="WIW69565.1"/>
    <property type="molecule type" value="Genomic_DNA"/>
</dbReference>
<dbReference type="InterPro" id="IPR023267">
    <property type="entry name" value="RCMT"/>
</dbReference>
<dbReference type="Gene3D" id="3.40.50.150">
    <property type="entry name" value="Vaccinia Virus protein VP39"/>
    <property type="match status" value="1"/>
</dbReference>
<dbReference type="FunFam" id="1.10.940.10:FF:000006">
    <property type="entry name" value="16S rRNA (Cytosine(967)-C(5))-methyltransferase RsmB"/>
    <property type="match status" value="1"/>
</dbReference>
<dbReference type="FunFam" id="3.40.50.150:FF:000257">
    <property type="entry name" value="16S rRNA methyltransferase"/>
    <property type="match status" value="1"/>
</dbReference>
<comment type="similarity">
    <text evidence="13">Belongs to the class I-like SAM-binding methyltransferase superfamily. RsmB/NOP family.</text>
</comment>
<reference evidence="15" key="1">
    <citation type="submission" date="2023-03" db="EMBL/GenBank/DDBJ databases">
        <title>Selenobaculum gbiensis gen. nov. sp. nov., a new bacterium isolated from the gut microbiota of IBD patient.</title>
        <authorList>
            <person name="Yeo S."/>
            <person name="Park H."/>
            <person name="Huh C.S."/>
        </authorList>
    </citation>
    <scope>NUCLEOTIDE SEQUENCE</scope>
    <source>
        <strain evidence="15">ICN-92133</strain>
    </source>
</reference>
<evidence type="ECO:0000313" key="16">
    <source>
        <dbReference type="Proteomes" id="UP001243623"/>
    </source>
</evidence>
<dbReference type="PANTHER" id="PTHR22807">
    <property type="entry name" value="NOP2 YEAST -RELATED NOL1/NOP2/FMU SUN DOMAIN-CONTAINING"/>
    <property type="match status" value="1"/>
</dbReference>
<evidence type="ECO:0000256" key="3">
    <source>
        <dbReference type="ARBA" id="ARBA00012140"/>
    </source>
</evidence>
<feature type="domain" description="SAM-dependent MTase RsmB/NOP-type" evidence="14">
    <location>
        <begin position="170"/>
        <end position="442"/>
    </location>
</feature>